<protein>
    <submittedName>
        <fullName evidence="1">Uncharacterized protein</fullName>
    </submittedName>
</protein>
<accession>A0A167U159</accession>
<evidence type="ECO:0000313" key="1">
    <source>
        <dbReference type="EMBL" id="KZP03494.1"/>
    </source>
</evidence>
<gene>
    <name evidence="1" type="ORF">FIBSPDRAFT_470498</name>
</gene>
<dbReference type="AlphaFoldDB" id="A0A167U159"/>
<name>A0A167U159_9AGAM</name>
<organism evidence="1 2">
    <name type="scientific">Athelia psychrophila</name>
    <dbReference type="NCBI Taxonomy" id="1759441"/>
    <lineage>
        <taxon>Eukaryota</taxon>
        <taxon>Fungi</taxon>
        <taxon>Dikarya</taxon>
        <taxon>Basidiomycota</taxon>
        <taxon>Agaricomycotina</taxon>
        <taxon>Agaricomycetes</taxon>
        <taxon>Agaricomycetidae</taxon>
        <taxon>Atheliales</taxon>
        <taxon>Atheliaceae</taxon>
        <taxon>Athelia</taxon>
    </lineage>
</organism>
<dbReference type="EMBL" id="KV418055">
    <property type="protein sequence ID" value="KZP03494.1"/>
    <property type="molecule type" value="Genomic_DNA"/>
</dbReference>
<sequence>MLEEELYLLKIETMKTQKVPRKVSLIITCFVGRGKPARLSRLGSAQRLVDMPFQRAARC</sequence>
<proteinExistence type="predicted"/>
<dbReference type="Proteomes" id="UP000076532">
    <property type="component" value="Unassembled WGS sequence"/>
</dbReference>
<reference evidence="1 2" key="1">
    <citation type="journal article" date="2016" name="Mol. Biol. Evol.">
        <title>Comparative Genomics of Early-Diverging Mushroom-Forming Fungi Provides Insights into the Origins of Lignocellulose Decay Capabilities.</title>
        <authorList>
            <person name="Nagy L.G."/>
            <person name="Riley R."/>
            <person name="Tritt A."/>
            <person name="Adam C."/>
            <person name="Daum C."/>
            <person name="Floudas D."/>
            <person name="Sun H."/>
            <person name="Yadav J.S."/>
            <person name="Pangilinan J."/>
            <person name="Larsson K.H."/>
            <person name="Matsuura K."/>
            <person name="Barry K."/>
            <person name="Labutti K."/>
            <person name="Kuo R."/>
            <person name="Ohm R.A."/>
            <person name="Bhattacharya S.S."/>
            <person name="Shirouzu T."/>
            <person name="Yoshinaga Y."/>
            <person name="Martin F.M."/>
            <person name="Grigoriev I.V."/>
            <person name="Hibbett D.S."/>
        </authorList>
    </citation>
    <scope>NUCLEOTIDE SEQUENCE [LARGE SCALE GENOMIC DNA]</scope>
    <source>
        <strain evidence="1 2">CBS 109695</strain>
    </source>
</reference>
<evidence type="ECO:0000313" key="2">
    <source>
        <dbReference type="Proteomes" id="UP000076532"/>
    </source>
</evidence>
<keyword evidence="2" id="KW-1185">Reference proteome</keyword>